<dbReference type="InterPro" id="IPR015273">
    <property type="entry name" value="Cys-tRNA-synt_Ia_DALR"/>
</dbReference>
<comment type="cofactor">
    <cofactor evidence="1">
        <name>Zn(2+)</name>
        <dbReference type="ChEBI" id="CHEBI:29105"/>
    </cofactor>
</comment>
<evidence type="ECO:0000256" key="3">
    <source>
        <dbReference type="ARBA" id="ARBA00005594"/>
    </source>
</evidence>
<dbReference type="GO" id="GO:0004817">
    <property type="term" value="F:cysteine-tRNA ligase activity"/>
    <property type="evidence" value="ECO:0007669"/>
    <property type="project" value="UniProtKB-UniRule"/>
</dbReference>
<dbReference type="HAMAP" id="MF_00041">
    <property type="entry name" value="Cys_tRNA_synth"/>
    <property type="match status" value="1"/>
</dbReference>
<dbReference type="Proteomes" id="UP000077245">
    <property type="component" value="Unassembled WGS sequence"/>
</dbReference>
<evidence type="ECO:0000256" key="4">
    <source>
        <dbReference type="ARBA" id="ARBA00022490"/>
    </source>
</evidence>
<dbReference type="NCBIfam" id="TIGR00435">
    <property type="entry name" value="cysS"/>
    <property type="match status" value="1"/>
</dbReference>
<comment type="caution">
    <text evidence="15">The sequence shown here is derived from an EMBL/GenBank/DDBJ whole genome shotgun (WGS) entry which is preliminary data.</text>
</comment>
<keyword evidence="4 13" id="KW-0963">Cytoplasm</keyword>
<keyword evidence="8" id="KW-0862">Zinc</keyword>
<dbReference type="GO" id="GO:0005737">
    <property type="term" value="C:cytoplasm"/>
    <property type="evidence" value="ECO:0007669"/>
    <property type="project" value="UniProtKB-SubCell"/>
</dbReference>
<comment type="catalytic activity">
    <reaction evidence="12 13">
        <text>tRNA(Cys) + L-cysteine + ATP = L-cysteinyl-tRNA(Cys) + AMP + diphosphate</text>
        <dbReference type="Rhea" id="RHEA:17773"/>
        <dbReference type="Rhea" id="RHEA-COMP:9661"/>
        <dbReference type="Rhea" id="RHEA-COMP:9679"/>
        <dbReference type="ChEBI" id="CHEBI:30616"/>
        <dbReference type="ChEBI" id="CHEBI:33019"/>
        <dbReference type="ChEBI" id="CHEBI:35235"/>
        <dbReference type="ChEBI" id="CHEBI:78442"/>
        <dbReference type="ChEBI" id="CHEBI:78517"/>
        <dbReference type="ChEBI" id="CHEBI:456215"/>
        <dbReference type="EC" id="6.1.1.16"/>
    </reaction>
</comment>
<evidence type="ECO:0000256" key="5">
    <source>
        <dbReference type="ARBA" id="ARBA00022598"/>
    </source>
</evidence>
<dbReference type="PANTHER" id="PTHR10890:SF3">
    <property type="entry name" value="CYSTEINE--TRNA LIGASE, CYTOPLASMIC"/>
    <property type="match status" value="1"/>
</dbReference>
<dbReference type="InterPro" id="IPR032678">
    <property type="entry name" value="tRNA-synt_1_cat_dom"/>
</dbReference>
<dbReference type="GO" id="GO:0005524">
    <property type="term" value="F:ATP binding"/>
    <property type="evidence" value="ECO:0007669"/>
    <property type="project" value="UniProtKB-UniRule"/>
</dbReference>
<dbReference type="InterPro" id="IPR024909">
    <property type="entry name" value="Cys-tRNA/MSH_ligase"/>
</dbReference>
<evidence type="ECO:0000256" key="10">
    <source>
        <dbReference type="ARBA" id="ARBA00022917"/>
    </source>
</evidence>
<comment type="subcellular location">
    <subcellularLocation>
        <location evidence="2 13">Cytoplasm</location>
    </subcellularLocation>
</comment>
<dbReference type="Pfam" id="PF09190">
    <property type="entry name" value="DALR_2"/>
    <property type="match status" value="1"/>
</dbReference>
<evidence type="ECO:0000256" key="2">
    <source>
        <dbReference type="ARBA" id="ARBA00004496"/>
    </source>
</evidence>
<keyword evidence="9 13" id="KW-0067">ATP-binding</keyword>
<dbReference type="Pfam" id="PF01406">
    <property type="entry name" value="tRNA-synt_1e"/>
    <property type="match status" value="1"/>
</dbReference>
<keyword evidence="5 13" id="KW-0436">Ligase</keyword>
<dbReference type="OrthoDB" id="9445at2157"/>
<evidence type="ECO:0000313" key="16">
    <source>
        <dbReference type="Proteomes" id="UP000077245"/>
    </source>
</evidence>
<dbReference type="InterPro" id="IPR014729">
    <property type="entry name" value="Rossmann-like_a/b/a_fold"/>
</dbReference>
<keyword evidence="10 13" id="KW-0648">Protein biosynthesis</keyword>
<dbReference type="RefSeq" id="WP_067091559.1">
    <property type="nucleotide sequence ID" value="NZ_LWMV01000176.1"/>
</dbReference>
<dbReference type="Gene3D" id="1.20.120.1910">
    <property type="entry name" value="Cysteine-tRNA ligase, C-terminal anti-codon recognition domain"/>
    <property type="match status" value="1"/>
</dbReference>
<evidence type="ECO:0000313" key="15">
    <source>
        <dbReference type="EMBL" id="KZX12001.1"/>
    </source>
</evidence>
<keyword evidence="16" id="KW-1185">Reference proteome</keyword>
<keyword evidence="7 13" id="KW-0547">Nucleotide-binding</keyword>
<evidence type="ECO:0000256" key="11">
    <source>
        <dbReference type="ARBA" id="ARBA00023146"/>
    </source>
</evidence>
<dbReference type="CDD" id="cd00672">
    <property type="entry name" value="CysRS_core"/>
    <property type="match status" value="1"/>
</dbReference>
<dbReference type="Gene3D" id="3.40.50.620">
    <property type="entry name" value="HUPs"/>
    <property type="match status" value="1"/>
</dbReference>
<reference evidence="15 16" key="1">
    <citation type="submission" date="2016-04" db="EMBL/GenBank/DDBJ databases">
        <title>Genome sequence of Methanobrevibacter curvatus DSM 11111.</title>
        <authorList>
            <person name="Poehlein A."/>
            <person name="Seedorf H."/>
            <person name="Daniel R."/>
        </authorList>
    </citation>
    <scope>NUCLEOTIDE SEQUENCE [LARGE SCALE GENOMIC DNA]</scope>
    <source>
        <strain evidence="15 16">DSM 11111</strain>
    </source>
</reference>
<evidence type="ECO:0000256" key="9">
    <source>
        <dbReference type="ARBA" id="ARBA00022840"/>
    </source>
</evidence>
<dbReference type="SMART" id="SM00840">
    <property type="entry name" value="DALR_2"/>
    <property type="match status" value="1"/>
</dbReference>
<feature type="domain" description="Cysteinyl-tRNA synthetase class Ia DALR" evidence="14">
    <location>
        <begin position="387"/>
        <end position="467"/>
    </location>
</feature>
<gene>
    <name evidence="13 15" type="primary">cysS</name>
    <name evidence="15" type="ORF">MBCUR_12070</name>
</gene>
<dbReference type="AlphaFoldDB" id="A0A166AGF3"/>
<name>A0A166AGF3_9EURY</name>
<dbReference type="STRING" id="49547.MBCUR_12070"/>
<protein>
    <recommendedName>
        <fullName evidence="13">Cysteine--tRNA ligase</fullName>
        <ecNumber evidence="13">6.1.1.16</ecNumber>
    </recommendedName>
    <alternativeName>
        <fullName evidence="13">Cysteinyl-tRNA synthetase</fullName>
        <shortName evidence="13">CysRS</shortName>
    </alternativeName>
</protein>
<keyword evidence="11 13" id="KW-0030">Aminoacyl-tRNA synthetase</keyword>
<dbReference type="SUPFAM" id="SSF52374">
    <property type="entry name" value="Nucleotidylyl transferase"/>
    <property type="match status" value="1"/>
</dbReference>
<evidence type="ECO:0000256" key="8">
    <source>
        <dbReference type="ARBA" id="ARBA00022833"/>
    </source>
</evidence>
<feature type="binding site" evidence="13">
    <location>
        <position position="267"/>
    </location>
    <ligand>
        <name>ATP</name>
        <dbReference type="ChEBI" id="CHEBI:30616"/>
    </ligand>
</feature>
<feature type="short sequence motif" description="'HIGH' region" evidence="13">
    <location>
        <begin position="30"/>
        <end position="40"/>
    </location>
</feature>
<dbReference type="PANTHER" id="PTHR10890">
    <property type="entry name" value="CYSTEINYL-TRNA SYNTHETASE"/>
    <property type="match status" value="1"/>
</dbReference>
<evidence type="ECO:0000256" key="7">
    <source>
        <dbReference type="ARBA" id="ARBA00022741"/>
    </source>
</evidence>
<dbReference type="GO" id="GO:0046872">
    <property type="term" value="F:metal ion binding"/>
    <property type="evidence" value="ECO:0007669"/>
    <property type="project" value="UniProtKB-KW"/>
</dbReference>
<keyword evidence="6" id="KW-0479">Metal-binding</keyword>
<feature type="short sequence motif" description="'KMSKS' region" evidence="13">
    <location>
        <begin position="264"/>
        <end position="268"/>
    </location>
</feature>
<dbReference type="EC" id="6.1.1.16" evidence="13"/>
<evidence type="ECO:0000256" key="12">
    <source>
        <dbReference type="ARBA" id="ARBA00047398"/>
    </source>
</evidence>
<organism evidence="15 16">
    <name type="scientific">Methanobrevibacter curvatus</name>
    <dbReference type="NCBI Taxonomy" id="49547"/>
    <lineage>
        <taxon>Archaea</taxon>
        <taxon>Methanobacteriati</taxon>
        <taxon>Methanobacteriota</taxon>
        <taxon>Methanomada group</taxon>
        <taxon>Methanobacteria</taxon>
        <taxon>Methanobacteriales</taxon>
        <taxon>Methanobacteriaceae</taxon>
        <taxon>Methanobrevibacter</taxon>
    </lineage>
</organism>
<accession>A0A166AGF3</accession>
<evidence type="ECO:0000259" key="14">
    <source>
        <dbReference type="SMART" id="SM00840"/>
    </source>
</evidence>
<dbReference type="EMBL" id="LWMV01000176">
    <property type="protein sequence ID" value="KZX12001.1"/>
    <property type="molecule type" value="Genomic_DNA"/>
</dbReference>
<dbReference type="PRINTS" id="PR00983">
    <property type="entry name" value="TRNASYNTHCYS"/>
</dbReference>
<comment type="caution">
    <text evidence="13">Lacks conserved residue(s) required for the propagation of feature annotation.</text>
</comment>
<sequence length="511" mass="59903">MLEIYNTMKRDKVPFKPINDKRINLFVCGPTVYDDAHIGHGRTYVSFDLIKSYLEFKGYFVYYIENITDIDDKIIKRSKEKNIDSEILAKFYEKRFKEDMEKLNIKGVNLFPRATEHLKEISSQIERLLSKGIAYESDDGVYFEVAKFPDYGKLSNQDLKKLDGHRLETNENKKDAKDFALWKKTEETPNYPSKWGNGRPGWHIEDTAITETYFGPQYDIHGGGLDLIFPHHEAEIAQMEAVSGLKPLVKYWMHTGFLNVDGVKMSKSLGNFITIRELLEDWEAMAFRLFVLSTHYRSPIDFSEKSLNQASKNLKRIKFTTQNLIESKEEIENIIKTHFNGKIDLLDEIMLENKNIIKNKNIEENKNAVENEENQKSLSQLNEFKNNFFKSLDDDFNTPKALANILNFTKTINTFITTTKSEFVKIENINLNKLKFNYKYILSTLKLFKDFENIFKLGIFEKEEQNQDNISNDSLNLLCEVREKLREEKKYELSDYIRDKINELGIDVEDK</sequence>
<evidence type="ECO:0000256" key="13">
    <source>
        <dbReference type="HAMAP-Rule" id="MF_00041"/>
    </source>
</evidence>
<dbReference type="FunFam" id="3.40.50.620:FF:000130">
    <property type="entry name" value="Cysteine--tRNA ligase"/>
    <property type="match status" value="1"/>
</dbReference>
<evidence type="ECO:0000256" key="6">
    <source>
        <dbReference type="ARBA" id="ARBA00022723"/>
    </source>
</evidence>
<dbReference type="PATRIC" id="fig|49547.3.peg.1298"/>
<dbReference type="InterPro" id="IPR009080">
    <property type="entry name" value="tRNAsynth_Ia_anticodon-bd"/>
</dbReference>
<dbReference type="GO" id="GO:0006423">
    <property type="term" value="P:cysteinyl-tRNA aminoacylation"/>
    <property type="evidence" value="ECO:0007669"/>
    <property type="project" value="UniProtKB-UniRule"/>
</dbReference>
<comment type="similarity">
    <text evidence="3 13">Belongs to the class-I aminoacyl-tRNA synthetase family.</text>
</comment>
<evidence type="ECO:0000256" key="1">
    <source>
        <dbReference type="ARBA" id="ARBA00001947"/>
    </source>
</evidence>
<proteinExistence type="inferred from homology"/>
<dbReference type="SUPFAM" id="SSF47323">
    <property type="entry name" value="Anticodon-binding domain of a subclass of class I aminoacyl-tRNA synthetases"/>
    <property type="match status" value="1"/>
</dbReference>
<dbReference type="InterPro" id="IPR015803">
    <property type="entry name" value="Cys-tRNA-ligase"/>
</dbReference>